<gene>
    <name evidence="1" type="ORF">SAMN05216219_1291</name>
</gene>
<dbReference type="AlphaFoldDB" id="A0A1I5A9N6"/>
<evidence type="ECO:0000313" key="2">
    <source>
        <dbReference type="Proteomes" id="UP000198867"/>
    </source>
</evidence>
<dbReference type="Proteomes" id="UP000198867">
    <property type="component" value="Unassembled WGS sequence"/>
</dbReference>
<dbReference type="OrthoDB" id="5020792at2"/>
<sequence>MKRIEVLYGGGKYTIPNRDLADVQDEITGAMASGSPHWLEVNSGEGILEPAYLLITPGIPVAVVDVMATVRSDSDSLL</sequence>
<reference evidence="2" key="1">
    <citation type="submission" date="2016-10" db="EMBL/GenBank/DDBJ databases">
        <authorList>
            <person name="Varghese N."/>
            <person name="Submissions S."/>
        </authorList>
    </citation>
    <scope>NUCLEOTIDE SEQUENCE [LARGE SCALE GENOMIC DNA]</scope>
    <source>
        <strain evidence="2">CGMCC 1.11101</strain>
    </source>
</reference>
<evidence type="ECO:0000313" key="1">
    <source>
        <dbReference type="EMBL" id="SFN59301.1"/>
    </source>
</evidence>
<keyword evidence="2" id="KW-1185">Reference proteome</keyword>
<accession>A0A1I5A9N6</accession>
<protein>
    <submittedName>
        <fullName evidence="1">Uncharacterized protein</fullName>
    </submittedName>
</protein>
<dbReference type="STRING" id="995034.SAMN05216219_1291"/>
<dbReference type="RefSeq" id="WP_090709869.1">
    <property type="nucleotide sequence ID" value="NZ_FOVM01000003.1"/>
</dbReference>
<organism evidence="1 2">
    <name type="scientific">Mycetocola miduiensis</name>
    <dbReference type="NCBI Taxonomy" id="995034"/>
    <lineage>
        <taxon>Bacteria</taxon>
        <taxon>Bacillati</taxon>
        <taxon>Actinomycetota</taxon>
        <taxon>Actinomycetes</taxon>
        <taxon>Micrococcales</taxon>
        <taxon>Microbacteriaceae</taxon>
        <taxon>Mycetocola</taxon>
    </lineage>
</organism>
<dbReference type="EMBL" id="FOVM01000003">
    <property type="protein sequence ID" value="SFN59301.1"/>
    <property type="molecule type" value="Genomic_DNA"/>
</dbReference>
<proteinExistence type="predicted"/>
<name>A0A1I5A9N6_9MICO</name>